<evidence type="ECO:0000313" key="2">
    <source>
        <dbReference type="Proteomes" id="UP000297043"/>
    </source>
</evidence>
<accession>A0A4D6E504</accession>
<dbReference type="GeneID" id="77950970"/>
<organism evidence="1 2">
    <name type="scientific">Gordonia phage EricDab</name>
    <dbReference type="NCBI Taxonomy" id="3070616"/>
    <lineage>
        <taxon>Viruses</taxon>
        <taxon>Duplodnaviria</taxon>
        <taxon>Heunggongvirae</taxon>
        <taxon>Uroviricota</taxon>
        <taxon>Caudoviricetes</taxon>
        <taxon>Ericdabvirus</taxon>
        <taxon>Ericdabvirus ericdab</taxon>
    </lineage>
</organism>
<gene>
    <name evidence="1" type="primary">11</name>
    <name evidence="1" type="ORF">SEA_EPICDAB_11</name>
</gene>
<dbReference type="EMBL" id="MK660712">
    <property type="protein sequence ID" value="QBZ73182.1"/>
    <property type="molecule type" value="Genomic_DNA"/>
</dbReference>
<keyword evidence="2" id="KW-1185">Reference proteome</keyword>
<dbReference type="RefSeq" id="YP_010674653.1">
    <property type="nucleotide sequence ID" value="NC_070997.1"/>
</dbReference>
<dbReference type="KEGG" id="vg:77950970"/>
<protein>
    <submittedName>
        <fullName evidence="1">Minor tail protein</fullName>
    </submittedName>
</protein>
<name>A0A4D6E504_9CAUD</name>
<evidence type="ECO:0000313" key="1">
    <source>
        <dbReference type="EMBL" id="QBZ73182.1"/>
    </source>
</evidence>
<proteinExistence type="predicted"/>
<sequence length="114" mass="11633">MAIDIAAGVRAVIAELETAGIAAYDSPAKVNPPCAYVQPTKLDGFTLGDCAELTVQVFLCAPANSAEVVEPMLGTLLNAALGVLDPTEPVTLNATLALDVGQVPCYIVTASTDT</sequence>
<reference evidence="1 2" key="1">
    <citation type="submission" date="2019-03" db="EMBL/GenBank/DDBJ databases">
        <authorList>
            <person name="Fakhre F."/>
            <person name="Gonzalez R.M."/>
            <person name="Howells E.K."/>
            <person name="Otero L.A."/>
            <person name="Pegoraro K.N."/>
            <person name="Robichaux K.C."/>
            <person name="Rodier A."/>
            <person name="Sadowski C.L."/>
            <person name="Carter V.P."/>
            <person name="Gray A.D."/>
            <person name="Klein G.C."/>
            <person name="Lebosada C."/>
            <person name="Miklaszewski C.M."/>
            <person name="Sutton S.N."/>
            <person name="Pollenz R.S."/>
            <person name="Garlena R.A."/>
            <person name="Russell D.A."/>
            <person name="Pope W.H."/>
            <person name="Jacobs-Sera D."/>
            <person name="Hatfull G.F."/>
        </authorList>
    </citation>
    <scope>NUCLEOTIDE SEQUENCE [LARGE SCALE GENOMIC DNA]</scope>
</reference>
<dbReference type="Proteomes" id="UP000297043">
    <property type="component" value="Segment"/>
</dbReference>